<comment type="caution">
    <text evidence="2">The sequence shown here is derived from an EMBL/GenBank/DDBJ whole genome shotgun (WGS) entry which is preliminary data.</text>
</comment>
<dbReference type="SUPFAM" id="SSF56219">
    <property type="entry name" value="DNase I-like"/>
    <property type="match status" value="1"/>
</dbReference>
<organism evidence="2 3">
    <name type="scientific">Eumeta variegata</name>
    <name type="common">Bagworm moth</name>
    <name type="synonym">Eumeta japonica</name>
    <dbReference type="NCBI Taxonomy" id="151549"/>
    <lineage>
        <taxon>Eukaryota</taxon>
        <taxon>Metazoa</taxon>
        <taxon>Ecdysozoa</taxon>
        <taxon>Arthropoda</taxon>
        <taxon>Hexapoda</taxon>
        <taxon>Insecta</taxon>
        <taxon>Pterygota</taxon>
        <taxon>Neoptera</taxon>
        <taxon>Endopterygota</taxon>
        <taxon>Lepidoptera</taxon>
        <taxon>Glossata</taxon>
        <taxon>Ditrysia</taxon>
        <taxon>Tineoidea</taxon>
        <taxon>Psychidae</taxon>
        <taxon>Oiketicinae</taxon>
        <taxon>Eumeta</taxon>
    </lineage>
</organism>
<gene>
    <name evidence="2" type="ORF">EVAR_80951_1</name>
</gene>
<evidence type="ECO:0008006" key="4">
    <source>
        <dbReference type="Google" id="ProtNLM"/>
    </source>
</evidence>
<evidence type="ECO:0000313" key="3">
    <source>
        <dbReference type="Proteomes" id="UP000299102"/>
    </source>
</evidence>
<evidence type="ECO:0000256" key="1">
    <source>
        <dbReference type="SAM" id="MobiDB-lite"/>
    </source>
</evidence>
<dbReference type="InterPro" id="IPR036691">
    <property type="entry name" value="Endo/exonu/phosph_ase_sf"/>
</dbReference>
<name>A0A4C2AGI4_EUMVA</name>
<sequence>MSGLTLKGPLRPSPFPDLVNFPAPRQRQPGCQLPSRPAPPTIRGQSANAATAERHPRPLREAQRPQAAAAGIRYRRFIVVWRRYPNGDGRSPCGIEFGNIRIRGSTRAVGTRKKTSCWWTPKPKNFKLLSFNANGLPKNIPELTNCMSEYGIDIALIQETYLKPNRPRACAIAGYVQLRTDRTHARRGDHRPVLLKWSSRRREACFHRQNYRLEKSVDRVRKIDTPPLNSIADDISTIEQIDHAIGAFTSHVRTVVEKCEQEVPASSDRRKFPPDILELIRAKTQLAARAHILLLSIDPERALQREVKARV</sequence>
<feature type="compositionally biased region" description="Basic and acidic residues" evidence="1">
    <location>
        <begin position="52"/>
        <end position="63"/>
    </location>
</feature>
<proteinExistence type="predicted"/>
<dbReference type="OrthoDB" id="7487383at2759"/>
<protein>
    <recommendedName>
        <fullName evidence="4">RNA-directed DNA polymerase from transposon BS</fullName>
    </recommendedName>
</protein>
<accession>A0A4C2AGI4</accession>
<dbReference type="Gene3D" id="3.60.10.10">
    <property type="entry name" value="Endonuclease/exonuclease/phosphatase"/>
    <property type="match status" value="1"/>
</dbReference>
<dbReference type="Proteomes" id="UP000299102">
    <property type="component" value="Unassembled WGS sequence"/>
</dbReference>
<evidence type="ECO:0000313" key="2">
    <source>
        <dbReference type="EMBL" id="GBP97817.1"/>
    </source>
</evidence>
<feature type="region of interest" description="Disordered" evidence="1">
    <location>
        <begin position="1"/>
        <end position="66"/>
    </location>
</feature>
<keyword evidence="3" id="KW-1185">Reference proteome</keyword>
<dbReference type="EMBL" id="BGZK01003009">
    <property type="protein sequence ID" value="GBP97817.1"/>
    <property type="molecule type" value="Genomic_DNA"/>
</dbReference>
<reference evidence="2 3" key="1">
    <citation type="journal article" date="2019" name="Commun. Biol.">
        <title>The bagworm genome reveals a unique fibroin gene that provides high tensile strength.</title>
        <authorList>
            <person name="Kono N."/>
            <person name="Nakamura H."/>
            <person name="Ohtoshi R."/>
            <person name="Tomita M."/>
            <person name="Numata K."/>
            <person name="Arakawa K."/>
        </authorList>
    </citation>
    <scope>NUCLEOTIDE SEQUENCE [LARGE SCALE GENOMIC DNA]</scope>
</reference>
<dbReference type="AlphaFoldDB" id="A0A4C2AGI4"/>